<dbReference type="AlphaFoldDB" id="A0A0N4UVM7"/>
<reference evidence="3" key="1">
    <citation type="submission" date="2016-04" db="UniProtKB">
        <authorList>
            <consortium name="WormBaseParasite"/>
        </authorList>
    </citation>
    <scope>IDENTIFICATION</scope>
</reference>
<gene>
    <name evidence="1" type="ORF">EVEC_LOCUS1211</name>
</gene>
<keyword evidence="2" id="KW-1185">Reference proteome</keyword>
<dbReference type="Proteomes" id="UP000274131">
    <property type="component" value="Unassembled WGS sequence"/>
</dbReference>
<name>A0A0N4UVM7_ENTVE</name>
<reference evidence="1 2" key="2">
    <citation type="submission" date="2018-10" db="EMBL/GenBank/DDBJ databases">
        <authorList>
            <consortium name="Pathogen Informatics"/>
        </authorList>
    </citation>
    <scope>NUCLEOTIDE SEQUENCE [LARGE SCALE GENOMIC DNA]</scope>
</reference>
<dbReference type="WBParaSite" id="EVEC_0000150301-mRNA-1">
    <property type="protein sequence ID" value="EVEC_0000150301-mRNA-1"/>
    <property type="gene ID" value="EVEC_0000150301"/>
</dbReference>
<organism evidence="3">
    <name type="scientific">Enterobius vermicularis</name>
    <name type="common">Human pinworm</name>
    <dbReference type="NCBI Taxonomy" id="51028"/>
    <lineage>
        <taxon>Eukaryota</taxon>
        <taxon>Metazoa</taxon>
        <taxon>Ecdysozoa</taxon>
        <taxon>Nematoda</taxon>
        <taxon>Chromadorea</taxon>
        <taxon>Rhabditida</taxon>
        <taxon>Spirurina</taxon>
        <taxon>Oxyuridomorpha</taxon>
        <taxon>Oxyuroidea</taxon>
        <taxon>Oxyuridae</taxon>
        <taxon>Enterobius</taxon>
    </lineage>
</organism>
<dbReference type="EMBL" id="UXUI01007183">
    <property type="protein sequence ID" value="VDD86068.1"/>
    <property type="molecule type" value="Genomic_DNA"/>
</dbReference>
<evidence type="ECO:0000313" key="3">
    <source>
        <dbReference type="WBParaSite" id="EVEC_0000150301-mRNA-1"/>
    </source>
</evidence>
<proteinExistence type="predicted"/>
<accession>A0A0N4UVM7</accession>
<sequence>MQFFATCIWYRWRECKYQHCQYDAERGLRGAYEAGPLLVPLKDAPYLRSEGRSTVKVCCREGFFAMVVLSIESTSRLVRRYQRGRWRISRSLQRNLGELHITEETVNTSHVQLHYLSSKCFPPHDSLCPSAIHSLASRSLQAAAYVNVLLYVRRAVYFSRDRSFPSVKPA</sequence>
<evidence type="ECO:0000313" key="2">
    <source>
        <dbReference type="Proteomes" id="UP000274131"/>
    </source>
</evidence>
<protein>
    <submittedName>
        <fullName evidence="3">Secreted protein</fullName>
    </submittedName>
</protein>
<evidence type="ECO:0000313" key="1">
    <source>
        <dbReference type="EMBL" id="VDD86068.1"/>
    </source>
</evidence>